<dbReference type="InterPro" id="IPR036397">
    <property type="entry name" value="RNaseH_sf"/>
</dbReference>
<protein>
    <submittedName>
        <fullName evidence="1">Ribonuclease H</fullName>
    </submittedName>
</protein>
<dbReference type="PANTHER" id="PTHR47723">
    <property type="entry name" value="OS05G0353850 PROTEIN"/>
    <property type="match status" value="1"/>
</dbReference>
<gene>
    <name evidence="1" type="ORF">L195_g006135</name>
</gene>
<dbReference type="AlphaFoldDB" id="A0A2K3P2R9"/>
<organism evidence="1 2">
    <name type="scientific">Trifolium pratense</name>
    <name type="common">Red clover</name>
    <dbReference type="NCBI Taxonomy" id="57577"/>
    <lineage>
        <taxon>Eukaryota</taxon>
        <taxon>Viridiplantae</taxon>
        <taxon>Streptophyta</taxon>
        <taxon>Embryophyta</taxon>
        <taxon>Tracheophyta</taxon>
        <taxon>Spermatophyta</taxon>
        <taxon>Magnoliopsida</taxon>
        <taxon>eudicotyledons</taxon>
        <taxon>Gunneridae</taxon>
        <taxon>Pentapetalae</taxon>
        <taxon>rosids</taxon>
        <taxon>fabids</taxon>
        <taxon>Fabales</taxon>
        <taxon>Fabaceae</taxon>
        <taxon>Papilionoideae</taxon>
        <taxon>50 kb inversion clade</taxon>
        <taxon>NPAAA clade</taxon>
        <taxon>Hologalegina</taxon>
        <taxon>IRL clade</taxon>
        <taxon>Trifolieae</taxon>
        <taxon>Trifolium</taxon>
    </lineage>
</organism>
<dbReference type="PANTHER" id="PTHR47723:SF19">
    <property type="entry name" value="POLYNUCLEOTIDYL TRANSFERASE, RIBONUCLEASE H-LIKE SUPERFAMILY PROTEIN"/>
    <property type="match status" value="1"/>
</dbReference>
<reference evidence="1 2" key="1">
    <citation type="journal article" date="2014" name="Am. J. Bot.">
        <title>Genome assembly and annotation for red clover (Trifolium pratense; Fabaceae).</title>
        <authorList>
            <person name="Istvanek J."/>
            <person name="Jaros M."/>
            <person name="Krenek A."/>
            <person name="Repkova J."/>
        </authorList>
    </citation>
    <scope>NUCLEOTIDE SEQUENCE [LARGE SCALE GENOMIC DNA]</scope>
    <source>
        <strain evidence="2">cv. Tatra</strain>
        <tissue evidence="1">Young leaves</tissue>
    </source>
</reference>
<accession>A0A2K3P2R9</accession>
<dbReference type="SUPFAM" id="SSF53098">
    <property type="entry name" value="Ribonuclease H-like"/>
    <property type="match status" value="1"/>
</dbReference>
<dbReference type="InterPro" id="IPR012337">
    <property type="entry name" value="RNaseH-like_sf"/>
</dbReference>
<dbReference type="Gene3D" id="3.30.420.10">
    <property type="entry name" value="Ribonuclease H-like superfamily/Ribonuclease H"/>
    <property type="match status" value="1"/>
</dbReference>
<dbReference type="CDD" id="cd06222">
    <property type="entry name" value="RNase_H_like"/>
    <property type="match status" value="1"/>
</dbReference>
<dbReference type="InterPro" id="IPR044730">
    <property type="entry name" value="RNase_H-like_dom_plant"/>
</dbReference>
<comment type="caution">
    <text evidence="1">The sequence shown here is derived from an EMBL/GenBank/DDBJ whole genome shotgun (WGS) entry which is preliminary data.</text>
</comment>
<dbReference type="Proteomes" id="UP000236291">
    <property type="component" value="Unassembled WGS sequence"/>
</dbReference>
<dbReference type="EMBL" id="ASHM01003241">
    <property type="protein sequence ID" value="PNY09581.1"/>
    <property type="molecule type" value="Genomic_DNA"/>
</dbReference>
<proteinExistence type="predicted"/>
<evidence type="ECO:0000313" key="1">
    <source>
        <dbReference type="EMBL" id="PNY09581.1"/>
    </source>
</evidence>
<dbReference type="GO" id="GO:0003676">
    <property type="term" value="F:nucleic acid binding"/>
    <property type="evidence" value="ECO:0007669"/>
    <property type="project" value="InterPro"/>
</dbReference>
<evidence type="ECO:0000313" key="2">
    <source>
        <dbReference type="Proteomes" id="UP000236291"/>
    </source>
</evidence>
<sequence>MAAVWWIWRARNAFCLDNDLVPHFSLKMRIVDYALLLKNCDFNQHETTLPKLMRWNAFGGTGMILNVDGCSIGNPGISNFGGLIRNADGAWIHGFFGNIGFTNILHAELMAIYRAIINNIKDILNRDWQVLILHTFREGNVCADYFAKLGANSNEVFPFIANPPAGHNLCLLADASGICFYR</sequence>
<name>A0A2K3P2R9_TRIPR</name>
<dbReference type="InterPro" id="IPR053151">
    <property type="entry name" value="RNase_H-like"/>
</dbReference>
<reference evidence="1 2" key="2">
    <citation type="journal article" date="2017" name="Front. Plant Sci.">
        <title>Gene Classification and Mining of Molecular Markers Useful in Red Clover (Trifolium pratense) Breeding.</title>
        <authorList>
            <person name="Istvanek J."/>
            <person name="Dluhosova J."/>
            <person name="Dluhos P."/>
            <person name="Patkova L."/>
            <person name="Nedelnik J."/>
            <person name="Repkova J."/>
        </authorList>
    </citation>
    <scope>NUCLEOTIDE SEQUENCE [LARGE SCALE GENOMIC DNA]</scope>
    <source>
        <strain evidence="2">cv. Tatra</strain>
        <tissue evidence="1">Young leaves</tissue>
    </source>
</reference>